<dbReference type="Proteomes" id="UP001596977">
    <property type="component" value="Unassembled WGS sequence"/>
</dbReference>
<accession>A0ABW3H993</accession>
<sequence length="309" mass="33428">MNGGGEDEVPPIRLVTRLLSEMQTSIVAAGIRAFDGDLDRFVIFTLIVRQGMRSWEAAPGEEDAGAISTHSLAASLSRPFETVRRHVIALTEAGLCARTPSGVRARRQAQARPEIREAMIVAHDSLVRLVEDLARFGVPLPPARAGVAYDPAAGLQASADVMLAVIDSNMPAHSEWLNLVLFSSILCANSRAITQDPALAQTHRDHRNPVPGALWRPVRISVLSRTIGIPESTLRRHAAELMRRGSVMRARGGLVVNEAWLNTPPAVAISTASYHNIRRILTWLGARGFALDAPAGAYLRGRPDDAPFA</sequence>
<name>A0ABW3H993_9SPHN</name>
<protein>
    <submittedName>
        <fullName evidence="1">Uncharacterized protein</fullName>
    </submittedName>
</protein>
<reference evidence="2" key="1">
    <citation type="journal article" date="2019" name="Int. J. Syst. Evol. Microbiol.">
        <title>The Global Catalogue of Microorganisms (GCM) 10K type strain sequencing project: providing services to taxonomists for standard genome sequencing and annotation.</title>
        <authorList>
            <consortium name="The Broad Institute Genomics Platform"/>
            <consortium name="The Broad Institute Genome Sequencing Center for Infectious Disease"/>
            <person name="Wu L."/>
            <person name="Ma J."/>
        </authorList>
    </citation>
    <scope>NUCLEOTIDE SEQUENCE [LARGE SCALE GENOMIC DNA]</scope>
    <source>
        <strain evidence="2">CCUG 62982</strain>
    </source>
</reference>
<dbReference type="EMBL" id="JBHTJG010000010">
    <property type="protein sequence ID" value="MFD0948056.1"/>
    <property type="molecule type" value="Genomic_DNA"/>
</dbReference>
<evidence type="ECO:0000313" key="1">
    <source>
        <dbReference type="EMBL" id="MFD0948056.1"/>
    </source>
</evidence>
<dbReference type="RefSeq" id="WP_264945878.1">
    <property type="nucleotide sequence ID" value="NZ_JAPDRA010000010.1"/>
</dbReference>
<gene>
    <name evidence="1" type="ORF">ACFQ1E_17060</name>
</gene>
<keyword evidence="2" id="KW-1185">Reference proteome</keyword>
<organism evidence="1 2">
    <name type="scientific">Sphingomonas canadensis</name>
    <dbReference type="NCBI Taxonomy" id="1219257"/>
    <lineage>
        <taxon>Bacteria</taxon>
        <taxon>Pseudomonadati</taxon>
        <taxon>Pseudomonadota</taxon>
        <taxon>Alphaproteobacteria</taxon>
        <taxon>Sphingomonadales</taxon>
        <taxon>Sphingomonadaceae</taxon>
        <taxon>Sphingomonas</taxon>
    </lineage>
</organism>
<evidence type="ECO:0000313" key="2">
    <source>
        <dbReference type="Proteomes" id="UP001596977"/>
    </source>
</evidence>
<proteinExistence type="predicted"/>
<comment type="caution">
    <text evidence="1">The sequence shown here is derived from an EMBL/GenBank/DDBJ whole genome shotgun (WGS) entry which is preliminary data.</text>
</comment>